<dbReference type="AlphaFoldDB" id="A0A6A5X460"/>
<keyword evidence="2" id="KW-0677">Repeat</keyword>
<keyword evidence="4" id="KW-1133">Transmembrane helix</keyword>
<dbReference type="EMBL" id="ML977556">
    <property type="protein sequence ID" value="KAF2007709.1"/>
    <property type="molecule type" value="Genomic_DNA"/>
</dbReference>
<evidence type="ECO:0000256" key="4">
    <source>
        <dbReference type="SAM" id="Phobius"/>
    </source>
</evidence>
<dbReference type="OrthoDB" id="10251809at2759"/>
<keyword evidence="1" id="KW-0880">Kelch repeat</keyword>
<proteinExistence type="predicted"/>
<feature type="compositionally biased region" description="Gly residues" evidence="3">
    <location>
        <begin position="752"/>
        <end position="762"/>
    </location>
</feature>
<dbReference type="SUPFAM" id="SSF117281">
    <property type="entry name" value="Kelch motif"/>
    <property type="match status" value="1"/>
</dbReference>
<evidence type="ECO:0000256" key="2">
    <source>
        <dbReference type="ARBA" id="ARBA00022737"/>
    </source>
</evidence>
<dbReference type="Pfam" id="PF24681">
    <property type="entry name" value="Kelch_KLHDC2_KLHL20_DRC7"/>
    <property type="match status" value="1"/>
</dbReference>
<feature type="region of interest" description="Disordered" evidence="3">
    <location>
        <begin position="716"/>
        <end position="777"/>
    </location>
</feature>
<feature type="transmembrane region" description="Helical" evidence="4">
    <location>
        <begin position="650"/>
        <end position="676"/>
    </location>
</feature>
<evidence type="ECO:0000256" key="3">
    <source>
        <dbReference type="SAM" id="MobiDB-lite"/>
    </source>
</evidence>
<gene>
    <name evidence="5" type="ORF">P154DRAFT_1078</name>
</gene>
<organism evidence="5 6">
    <name type="scientific">Amniculicola lignicola CBS 123094</name>
    <dbReference type="NCBI Taxonomy" id="1392246"/>
    <lineage>
        <taxon>Eukaryota</taxon>
        <taxon>Fungi</taxon>
        <taxon>Dikarya</taxon>
        <taxon>Ascomycota</taxon>
        <taxon>Pezizomycotina</taxon>
        <taxon>Dothideomycetes</taxon>
        <taxon>Pleosporomycetidae</taxon>
        <taxon>Pleosporales</taxon>
        <taxon>Amniculicolaceae</taxon>
        <taxon>Amniculicola</taxon>
    </lineage>
</organism>
<accession>A0A6A5X460</accession>
<dbReference type="Proteomes" id="UP000799779">
    <property type="component" value="Unassembled WGS sequence"/>
</dbReference>
<sequence>MDSTQYEQPVEAPIRRKSVFMEVGLVDENILRRERNPAPILIQNSSPRRVRPSRTVRFRSKNDVFEVKDEKESEWESASDSDEEVLATINLHTTQNVMRYSRLYRLGLVTMVLALMLPLLQTNALFPLGVKGGVIPRETIGSDLGVVKREDSNTDVCKRWAHQSTIVNGTLYIYGGRSNTDPKQTSNTWNNDFITLDLTKSWQISNPSLTGLPRPSGPPKVALGYLWNSFDTLYLYGGQFSDTPPDYPTEMSLWEYNILSKTWSEHKDPKTSAGNNSVDENQPISRAAEGSGFGVATLGRGWYFGGHIDQWTTKDWYTTEYVRVYLKSMVEYTFPGWPNKEIDSLSEGKTAGDEGVWRNITEGGLQDKAGFPERADGALAYIPGFGEDGILIGLSGGTNDTFTQMNIIDIYDIAHSSWYKQSTSGKMPEYRVNPCITVAAAADGSSYNVYMFGGQNLQPAAQQIQYDDMWILSVPSFTWISVNMTEQSVPYGRAGHTCHVWDGQMIVVGGYVGQELTCDSPGIYVFNMSSLSWSDQFTALTGESALKAWSGNDDDSGNPLAQQKNQRGFDSKAGLEGSYGYNVPAAVQSVIGGKETGGATLTAPIQTPTQGPLLTGKPQTYTVTTGPGGAIITEAATPGSGKGGRDGPNIGAIVAGVVAGVFAVIAAYFAFCAWVYRKQVKVWKQHASMMAAQRNSIEKGANDPWAAAGATISSSAKVSSERMGRDQLGSSAGNSGVQDGLMRESNDNAYQGAGGVAGGGSLGRRSSDSSSTEDLLRGQEPSFVGVLLNPRRSLRVINRD</sequence>
<dbReference type="Gene3D" id="2.120.10.80">
    <property type="entry name" value="Kelch-type beta propeller"/>
    <property type="match status" value="2"/>
</dbReference>
<keyword evidence="6" id="KW-1185">Reference proteome</keyword>
<name>A0A6A5X460_9PLEO</name>
<dbReference type="InterPro" id="IPR015915">
    <property type="entry name" value="Kelch-typ_b-propeller"/>
</dbReference>
<feature type="compositionally biased region" description="Polar residues" evidence="3">
    <location>
        <begin position="728"/>
        <end position="737"/>
    </location>
</feature>
<reference evidence="5" key="1">
    <citation type="journal article" date="2020" name="Stud. Mycol.">
        <title>101 Dothideomycetes genomes: a test case for predicting lifestyles and emergence of pathogens.</title>
        <authorList>
            <person name="Haridas S."/>
            <person name="Albert R."/>
            <person name="Binder M."/>
            <person name="Bloem J."/>
            <person name="Labutti K."/>
            <person name="Salamov A."/>
            <person name="Andreopoulos B."/>
            <person name="Baker S."/>
            <person name="Barry K."/>
            <person name="Bills G."/>
            <person name="Bluhm B."/>
            <person name="Cannon C."/>
            <person name="Castanera R."/>
            <person name="Culley D."/>
            <person name="Daum C."/>
            <person name="Ezra D."/>
            <person name="Gonzalez J."/>
            <person name="Henrissat B."/>
            <person name="Kuo A."/>
            <person name="Liang C."/>
            <person name="Lipzen A."/>
            <person name="Lutzoni F."/>
            <person name="Magnuson J."/>
            <person name="Mondo S."/>
            <person name="Nolan M."/>
            <person name="Ohm R."/>
            <person name="Pangilinan J."/>
            <person name="Park H.-J."/>
            <person name="Ramirez L."/>
            <person name="Alfaro M."/>
            <person name="Sun H."/>
            <person name="Tritt A."/>
            <person name="Yoshinaga Y."/>
            <person name="Zwiers L.-H."/>
            <person name="Turgeon B."/>
            <person name="Goodwin S."/>
            <person name="Spatafora J."/>
            <person name="Crous P."/>
            <person name="Grigoriev I."/>
        </authorList>
    </citation>
    <scope>NUCLEOTIDE SEQUENCE</scope>
    <source>
        <strain evidence="5">CBS 123094</strain>
    </source>
</reference>
<dbReference type="PANTHER" id="PTHR46093:SF18">
    <property type="entry name" value="FIBRONECTIN TYPE-III DOMAIN-CONTAINING PROTEIN"/>
    <property type="match status" value="1"/>
</dbReference>
<dbReference type="PANTHER" id="PTHR46093">
    <property type="entry name" value="ACYL-COA-BINDING DOMAIN-CONTAINING PROTEIN 5"/>
    <property type="match status" value="1"/>
</dbReference>
<keyword evidence="4" id="KW-0812">Transmembrane</keyword>
<evidence type="ECO:0000313" key="5">
    <source>
        <dbReference type="EMBL" id="KAF2007709.1"/>
    </source>
</evidence>
<feature type="transmembrane region" description="Helical" evidence="4">
    <location>
        <begin position="103"/>
        <end position="120"/>
    </location>
</feature>
<evidence type="ECO:0000256" key="1">
    <source>
        <dbReference type="ARBA" id="ARBA00022441"/>
    </source>
</evidence>
<protein>
    <submittedName>
        <fullName evidence="5">Kelch repeat protein-like protein</fullName>
    </submittedName>
</protein>
<keyword evidence="4" id="KW-0472">Membrane</keyword>
<evidence type="ECO:0000313" key="6">
    <source>
        <dbReference type="Proteomes" id="UP000799779"/>
    </source>
</evidence>